<protein>
    <submittedName>
        <fullName evidence="2">Uncharacterized protein</fullName>
    </submittedName>
</protein>
<evidence type="ECO:0000313" key="3">
    <source>
        <dbReference type="Proteomes" id="UP000027138"/>
    </source>
</evidence>
<sequence length="114" mass="12704">MERGARIASMALAETIMSLDQAYRVDGIWSTSSILLQGLPPAGALFRDILISFRVTVAILGSWSRGAHVVEVGASGGRTATYEAWWTTEHGDREKERKATLTQEMDARLRRRLR</sequence>
<proteinExistence type="predicted"/>
<dbReference type="EMBL" id="KK914767">
    <property type="protein sequence ID" value="KDP29001.1"/>
    <property type="molecule type" value="Genomic_DNA"/>
</dbReference>
<feature type="region of interest" description="Disordered" evidence="1">
    <location>
        <begin position="92"/>
        <end position="114"/>
    </location>
</feature>
<gene>
    <name evidence="2" type="ORF">JCGZ_19545</name>
</gene>
<dbReference type="Proteomes" id="UP000027138">
    <property type="component" value="Unassembled WGS sequence"/>
</dbReference>
<accession>A0A067JYF4</accession>
<name>A0A067JYF4_JATCU</name>
<evidence type="ECO:0000256" key="1">
    <source>
        <dbReference type="SAM" id="MobiDB-lite"/>
    </source>
</evidence>
<reference evidence="2 3" key="1">
    <citation type="journal article" date="2014" name="PLoS ONE">
        <title>Global Analysis of Gene Expression Profiles in Physic Nut (Jatropha curcas L.) Seedlings Exposed to Salt Stress.</title>
        <authorList>
            <person name="Zhang L."/>
            <person name="Zhang C."/>
            <person name="Wu P."/>
            <person name="Chen Y."/>
            <person name="Li M."/>
            <person name="Jiang H."/>
            <person name="Wu G."/>
        </authorList>
    </citation>
    <scope>NUCLEOTIDE SEQUENCE [LARGE SCALE GENOMIC DNA]</scope>
    <source>
        <strain evidence="3">cv. GZQX0401</strain>
        <tissue evidence="2">Young leaves</tissue>
    </source>
</reference>
<keyword evidence="3" id="KW-1185">Reference proteome</keyword>
<organism evidence="2 3">
    <name type="scientific">Jatropha curcas</name>
    <name type="common">Barbados nut</name>
    <dbReference type="NCBI Taxonomy" id="180498"/>
    <lineage>
        <taxon>Eukaryota</taxon>
        <taxon>Viridiplantae</taxon>
        <taxon>Streptophyta</taxon>
        <taxon>Embryophyta</taxon>
        <taxon>Tracheophyta</taxon>
        <taxon>Spermatophyta</taxon>
        <taxon>Magnoliopsida</taxon>
        <taxon>eudicotyledons</taxon>
        <taxon>Gunneridae</taxon>
        <taxon>Pentapetalae</taxon>
        <taxon>rosids</taxon>
        <taxon>fabids</taxon>
        <taxon>Malpighiales</taxon>
        <taxon>Euphorbiaceae</taxon>
        <taxon>Crotonoideae</taxon>
        <taxon>Jatropheae</taxon>
        <taxon>Jatropha</taxon>
    </lineage>
</organism>
<evidence type="ECO:0000313" key="2">
    <source>
        <dbReference type="EMBL" id="KDP29001.1"/>
    </source>
</evidence>
<dbReference type="AlphaFoldDB" id="A0A067JYF4"/>